<dbReference type="RefSeq" id="WP_077812889.1">
    <property type="nucleotide sequence ID" value="NZ_CP014692.1"/>
</dbReference>
<sequence>MRPIRRFPISSTSIVRIVVFIVGALMLLAAARFVAELPAVMPGNAAGTMVLVTLGAIFVLAAIWIGI</sequence>
<feature type="transmembrane region" description="Helical" evidence="1">
    <location>
        <begin position="12"/>
        <end position="33"/>
    </location>
</feature>
<dbReference type="Proteomes" id="UP000188937">
    <property type="component" value="Chromosome"/>
</dbReference>
<protein>
    <submittedName>
        <fullName evidence="2">Uncharacterized protein</fullName>
    </submittedName>
</protein>
<dbReference type="EMBL" id="CP014692">
    <property type="protein sequence ID" value="AQS84844.1"/>
    <property type="molecule type" value="Genomic_DNA"/>
</dbReference>
<keyword evidence="1" id="KW-0472">Membrane</keyword>
<dbReference type="OrthoDB" id="9897687at2"/>
<proteinExistence type="predicted"/>
<dbReference type="AlphaFoldDB" id="A0A1U9KGA9"/>
<reference evidence="2 3" key="1">
    <citation type="submission" date="2016-03" db="EMBL/GenBank/DDBJ databases">
        <title>Acetic acid bacteria sequencing.</title>
        <authorList>
            <person name="Brandt J."/>
            <person name="Jakob F."/>
            <person name="Vogel R.F."/>
        </authorList>
    </citation>
    <scope>NUCLEOTIDE SEQUENCE [LARGE SCALE GENOMIC DNA]</scope>
    <source>
        <strain evidence="2 3">TMW2.1153</strain>
    </source>
</reference>
<evidence type="ECO:0000313" key="3">
    <source>
        <dbReference type="Proteomes" id="UP000188937"/>
    </source>
</evidence>
<evidence type="ECO:0000256" key="1">
    <source>
        <dbReference type="SAM" id="Phobius"/>
    </source>
</evidence>
<feature type="transmembrane region" description="Helical" evidence="1">
    <location>
        <begin position="45"/>
        <end position="65"/>
    </location>
</feature>
<dbReference type="KEGG" id="aace:A0U92_08700"/>
<keyword evidence="3" id="KW-1185">Reference proteome</keyword>
<name>A0A1U9KGA9_ACEAC</name>
<accession>A0A1U9KGA9</accession>
<keyword evidence="1" id="KW-0812">Transmembrane</keyword>
<keyword evidence="1" id="KW-1133">Transmembrane helix</keyword>
<evidence type="ECO:0000313" key="2">
    <source>
        <dbReference type="EMBL" id="AQS84844.1"/>
    </source>
</evidence>
<gene>
    <name evidence="2" type="ORF">A0U92_08700</name>
</gene>
<organism evidence="2 3">
    <name type="scientific">Acetobacter aceti</name>
    <dbReference type="NCBI Taxonomy" id="435"/>
    <lineage>
        <taxon>Bacteria</taxon>
        <taxon>Pseudomonadati</taxon>
        <taxon>Pseudomonadota</taxon>
        <taxon>Alphaproteobacteria</taxon>
        <taxon>Acetobacterales</taxon>
        <taxon>Acetobacteraceae</taxon>
        <taxon>Acetobacter</taxon>
        <taxon>Acetobacter subgen. Acetobacter</taxon>
    </lineage>
</organism>